<reference evidence="2 3" key="1">
    <citation type="journal article" date="2020" name="ISME J.">
        <title>Uncovering the hidden diversity of litter-decomposition mechanisms in mushroom-forming fungi.</title>
        <authorList>
            <person name="Floudas D."/>
            <person name="Bentzer J."/>
            <person name="Ahren D."/>
            <person name="Johansson T."/>
            <person name="Persson P."/>
            <person name="Tunlid A."/>
        </authorList>
    </citation>
    <scope>NUCLEOTIDE SEQUENCE [LARGE SCALE GENOMIC DNA]</scope>
    <source>
        <strain evidence="2 3">CBS 661.87</strain>
    </source>
</reference>
<gene>
    <name evidence="2" type="ORF">D9615_010319</name>
</gene>
<name>A0A8H5GPQ0_9AGAR</name>
<feature type="compositionally biased region" description="Polar residues" evidence="1">
    <location>
        <begin position="70"/>
        <end position="83"/>
    </location>
</feature>
<evidence type="ECO:0000313" key="2">
    <source>
        <dbReference type="EMBL" id="KAF5368714.1"/>
    </source>
</evidence>
<comment type="caution">
    <text evidence="2">The sequence shown here is derived from an EMBL/GenBank/DDBJ whole genome shotgun (WGS) entry which is preliminary data.</text>
</comment>
<sequence length="120" mass="13103">MTTSPTSAPSTSVTVTADELAHALDKMGLTESVSAALLYDTILQLQSPPQSETIPGPALQTARDDDQKVQDSSGQPSQFNTTRPGPDFFDPVRVEKRRKLRELMKESYPDGIPPPYVVMI</sequence>
<accession>A0A8H5GPQ0</accession>
<feature type="region of interest" description="Disordered" evidence="1">
    <location>
        <begin position="47"/>
        <end position="92"/>
    </location>
</feature>
<keyword evidence="3" id="KW-1185">Reference proteome</keyword>
<protein>
    <submittedName>
        <fullName evidence="2">Uncharacterized protein</fullName>
    </submittedName>
</protein>
<dbReference type="Proteomes" id="UP000565441">
    <property type="component" value="Unassembled WGS sequence"/>
</dbReference>
<evidence type="ECO:0000313" key="3">
    <source>
        <dbReference type="Proteomes" id="UP000565441"/>
    </source>
</evidence>
<dbReference type="EMBL" id="JAACJP010000059">
    <property type="protein sequence ID" value="KAF5368714.1"/>
    <property type="molecule type" value="Genomic_DNA"/>
</dbReference>
<organism evidence="2 3">
    <name type="scientific">Tricholomella constricta</name>
    <dbReference type="NCBI Taxonomy" id="117010"/>
    <lineage>
        <taxon>Eukaryota</taxon>
        <taxon>Fungi</taxon>
        <taxon>Dikarya</taxon>
        <taxon>Basidiomycota</taxon>
        <taxon>Agaricomycotina</taxon>
        <taxon>Agaricomycetes</taxon>
        <taxon>Agaricomycetidae</taxon>
        <taxon>Agaricales</taxon>
        <taxon>Tricholomatineae</taxon>
        <taxon>Lyophyllaceae</taxon>
        <taxon>Tricholomella</taxon>
    </lineage>
</organism>
<evidence type="ECO:0000256" key="1">
    <source>
        <dbReference type="SAM" id="MobiDB-lite"/>
    </source>
</evidence>
<dbReference type="AlphaFoldDB" id="A0A8H5GPQ0"/>
<proteinExistence type="predicted"/>
<dbReference type="OrthoDB" id="3056007at2759"/>